<sequence length="200" mass="22811">MAKDEIEAVAQAFYYSLEGARDWEREPELLKERFRRDARAAIEALNGHRDTVTSRDIPPLAVPGELGNARELLMNSQEVSVLPVPGFRAFRTVLRGADHTFEVANDPYFGLVGHRELLGRPVREALPELRGQGYYELLDHVYQTRKAFVGRMMRIMVQPKPSAPLEEHIIDFVYRPIENASGQVTGLFVEGYDRTEWARA</sequence>
<accession>A0A7X3MUM9</accession>
<dbReference type="EMBL" id="WURB01000017">
    <property type="protein sequence ID" value="MXQ13542.1"/>
    <property type="molecule type" value="Genomic_DNA"/>
</dbReference>
<dbReference type="OrthoDB" id="8017387at2"/>
<feature type="domain" description="PAS fold-4" evidence="1">
    <location>
        <begin position="96"/>
        <end position="196"/>
    </location>
</feature>
<reference evidence="2 3" key="2">
    <citation type="submission" date="2020-01" db="EMBL/GenBank/DDBJ databases">
        <title>Microvirga sp. nov., an arsenate reduction bacterium isolated from Tibet hotspring sediments.</title>
        <authorList>
            <person name="Xian W.-D."/>
            <person name="Li W.-J."/>
        </authorList>
    </citation>
    <scope>NUCLEOTIDE SEQUENCE [LARGE SCALE GENOMIC DNA]</scope>
    <source>
        <strain evidence="2 3">KCTC 23863</strain>
    </source>
</reference>
<evidence type="ECO:0000313" key="3">
    <source>
        <dbReference type="Proteomes" id="UP000436483"/>
    </source>
</evidence>
<dbReference type="Gene3D" id="3.30.450.20">
    <property type="entry name" value="PAS domain"/>
    <property type="match status" value="1"/>
</dbReference>
<reference evidence="2 3" key="1">
    <citation type="submission" date="2019-12" db="EMBL/GenBank/DDBJ databases">
        <authorList>
            <person name="Yuan C.-G."/>
        </authorList>
    </citation>
    <scope>NUCLEOTIDE SEQUENCE [LARGE SCALE GENOMIC DNA]</scope>
    <source>
        <strain evidence="2 3">KCTC 23863</strain>
    </source>
</reference>
<dbReference type="InterPro" id="IPR013656">
    <property type="entry name" value="PAS_4"/>
</dbReference>
<gene>
    <name evidence="2" type="ORF">GR328_19170</name>
</gene>
<name>A0A7X3MUM9_9HYPH</name>
<proteinExistence type="predicted"/>
<comment type="caution">
    <text evidence="2">The sequence shown here is derived from an EMBL/GenBank/DDBJ whole genome shotgun (WGS) entry which is preliminary data.</text>
</comment>
<dbReference type="AlphaFoldDB" id="A0A7X3MUM9"/>
<dbReference type="Proteomes" id="UP000436483">
    <property type="component" value="Unassembled WGS sequence"/>
</dbReference>
<keyword evidence="3" id="KW-1185">Reference proteome</keyword>
<organism evidence="2 3">
    <name type="scientific">Microvirga makkahensis</name>
    <dbReference type="NCBI Taxonomy" id="1128670"/>
    <lineage>
        <taxon>Bacteria</taxon>
        <taxon>Pseudomonadati</taxon>
        <taxon>Pseudomonadota</taxon>
        <taxon>Alphaproteobacteria</taxon>
        <taxon>Hyphomicrobiales</taxon>
        <taxon>Methylobacteriaceae</taxon>
        <taxon>Microvirga</taxon>
    </lineage>
</organism>
<dbReference type="RefSeq" id="WP_160886630.1">
    <property type="nucleotide sequence ID" value="NZ_WURB01000017.1"/>
</dbReference>
<evidence type="ECO:0000313" key="2">
    <source>
        <dbReference type="EMBL" id="MXQ13542.1"/>
    </source>
</evidence>
<protein>
    <submittedName>
        <fullName evidence="2">PAS domain-containing protein</fullName>
    </submittedName>
</protein>
<evidence type="ECO:0000259" key="1">
    <source>
        <dbReference type="Pfam" id="PF08448"/>
    </source>
</evidence>
<dbReference type="Pfam" id="PF08448">
    <property type="entry name" value="PAS_4"/>
    <property type="match status" value="1"/>
</dbReference>